<keyword evidence="2" id="KW-1185">Reference proteome</keyword>
<proteinExistence type="predicted"/>
<gene>
    <name evidence="1" type="ORF">TWF718_005400</name>
</gene>
<comment type="caution">
    <text evidence="1">The sequence shown here is derived from an EMBL/GenBank/DDBJ whole genome shotgun (WGS) entry which is preliminary data.</text>
</comment>
<dbReference type="Proteomes" id="UP001313282">
    <property type="component" value="Unassembled WGS sequence"/>
</dbReference>
<dbReference type="EMBL" id="JAVHNR010000003">
    <property type="protein sequence ID" value="KAK6347562.1"/>
    <property type="molecule type" value="Genomic_DNA"/>
</dbReference>
<organism evidence="1 2">
    <name type="scientific">Orbilia javanica</name>
    <dbReference type="NCBI Taxonomy" id="47235"/>
    <lineage>
        <taxon>Eukaryota</taxon>
        <taxon>Fungi</taxon>
        <taxon>Dikarya</taxon>
        <taxon>Ascomycota</taxon>
        <taxon>Pezizomycotina</taxon>
        <taxon>Orbiliomycetes</taxon>
        <taxon>Orbiliales</taxon>
        <taxon>Orbiliaceae</taxon>
        <taxon>Orbilia</taxon>
    </lineage>
</organism>
<protein>
    <submittedName>
        <fullName evidence="1">Uncharacterized protein</fullName>
    </submittedName>
</protein>
<name>A0AAN8RNW2_9PEZI</name>
<dbReference type="AlphaFoldDB" id="A0AAN8RNW2"/>
<evidence type="ECO:0000313" key="2">
    <source>
        <dbReference type="Proteomes" id="UP001313282"/>
    </source>
</evidence>
<sequence length="118" mass="12954">MSSKTDDSLEPQIRVPPLTAGYDKSLKPDGYLVMELIKSNGSVLFDIDGNRLAVVVVAEQDPWEEGGSMFKCQTWTWRAKLVCDRKRSLLESNGESGVSSALSVLLGKISSMLFEKGI</sequence>
<evidence type="ECO:0000313" key="1">
    <source>
        <dbReference type="EMBL" id="KAK6347562.1"/>
    </source>
</evidence>
<accession>A0AAN8RNW2</accession>
<reference evidence="1 2" key="1">
    <citation type="submission" date="2019-10" db="EMBL/GenBank/DDBJ databases">
        <authorList>
            <person name="Palmer J.M."/>
        </authorList>
    </citation>
    <scope>NUCLEOTIDE SEQUENCE [LARGE SCALE GENOMIC DNA]</scope>
    <source>
        <strain evidence="1 2">TWF718</strain>
    </source>
</reference>